<dbReference type="GO" id="GO:0001530">
    <property type="term" value="F:lipopolysaccharide binding"/>
    <property type="evidence" value="ECO:0007669"/>
    <property type="project" value="InterPro"/>
</dbReference>
<dbReference type="GO" id="GO:0046696">
    <property type="term" value="C:lipopolysaccharide receptor complex"/>
    <property type="evidence" value="ECO:0007669"/>
    <property type="project" value="TreeGrafter"/>
</dbReference>
<evidence type="ECO:0000256" key="1">
    <source>
        <dbReference type="SAM" id="SignalP"/>
    </source>
</evidence>
<reference evidence="2" key="2">
    <citation type="submission" date="2025-09" db="UniProtKB">
        <authorList>
            <consortium name="Ensembl"/>
        </authorList>
    </citation>
    <scope>IDENTIFICATION</scope>
</reference>
<evidence type="ECO:0008006" key="4">
    <source>
        <dbReference type="Google" id="ProtNLM"/>
    </source>
</evidence>
<dbReference type="GO" id="GO:0032497">
    <property type="term" value="P:detection of lipopolysaccharide"/>
    <property type="evidence" value="ECO:0007669"/>
    <property type="project" value="TreeGrafter"/>
</dbReference>
<dbReference type="GO" id="GO:0034142">
    <property type="term" value="P:toll-like receptor 4 signaling pathway"/>
    <property type="evidence" value="ECO:0007669"/>
    <property type="project" value="TreeGrafter"/>
</dbReference>
<protein>
    <recommendedName>
        <fullName evidence="4">Lymphocyte antigen 96</fullName>
    </recommendedName>
</protein>
<feature type="signal peptide" evidence="1">
    <location>
        <begin position="1"/>
        <end position="19"/>
    </location>
</feature>
<dbReference type="GO" id="GO:0045087">
    <property type="term" value="P:innate immune response"/>
    <property type="evidence" value="ECO:0007669"/>
    <property type="project" value="InterPro"/>
</dbReference>
<dbReference type="Gene3D" id="2.60.40.770">
    <property type="match status" value="1"/>
</dbReference>
<feature type="chain" id="PRO_5034433601" description="Lymphocyte antigen 96" evidence="1">
    <location>
        <begin position="20"/>
        <end position="146"/>
    </location>
</feature>
<dbReference type="InterPro" id="IPR039217">
    <property type="entry name" value="LY96"/>
</dbReference>
<dbReference type="GO" id="GO:0035662">
    <property type="term" value="F:Toll-like receptor 4 binding"/>
    <property type="evidence" value="ECO:0007669"/>
    <property type="project" value="InterPro"/>
</dbReference>
<dbReference type="Ensembl" id="ENSCABT00000011000.1">
    <property type="protein sequence ID" value="ENSCABP00000010039.1"/>
    <property type="gene ID" value="ENSCABG00000007523.1"/>
</dbReference>
<dbReference type="PANTHER" id="PTHR15218">
    <property type="entry name" value="MD-1, MD-2 - RELATED"/>
    <property type="match status" value="1"/>
</dbReference>
<evidence type="ECO:0000313" key="3">
    <source>
        <dbReference type="Proteomes" id="UP000694404"/>
    </source>
</evidence>
<name>A0A8C0GK46_CHEAB</name>
<dbReference type="AlphaFoldDB" id="A0A8C0GK46"/>
<evidence type="ECO:0000313" key="2">
    <source>
        <dbReference type="Ensembl" id="ENSCABP00000010039.1"/>
    </source>
</evidence>
<dbReference type="GO" id="GO:0031666">
    <property type="term" value="P:positive regulation of lipopolysaccharide-mediated signaling pathway"/>
    <property type="evidence" value="ECO:0007669"/>
    <property type="project" value="TreeGrafter"/>
</dbReference>
<dbReference type="GeneTree" id="ENSGT00960000192103"/>
<proteinExistence type="predicted"/>
<dbReference type="GO" id="GO:0001875">
    <property type="term" value="F:lipopolysaccharide immune receptor activity"/>
    <property type="evidence" value="ECO:0007669"/>
    <property type="project" value="TreeGrafter"/>
</dbReference>
<reference evidence="2" key="1">
    <citation type="submission" date="2025-08" db="UniProtKB">
        <authorList>
            <consortium name="Ensembl"/>
        </authorList>
    </citation>
    <scope>IDENTIFICATION</scope>
</reference>
<dbReference type="OMA" id="HWKEVLC"/>
<dbReference type="Proteomes" id="UP000694404">
    <property type="component" value="Unplaced"/>
</dbReference>
<keyword evidence="3" id="KW-1185">Reference proteome</keyword>
<dbReference type="PANTHER" id="PTHR15218:SF0">
    <property type="entry name" value="LYMPHOCYTE ANTIGEN 96"/>
    <property type="match status" value="1"/>
</dbReference>
<sequence>MLQLIFFILFTSGFTESQGKNVICNSSDVEISYSFCGSECVLWRFHQFMFCLFLIGSDIIFLEGSVNVWYDARNILAQKKVICSGFDDDYSFCGTLKGETLNATFEMSGLKMKLPKVLSKVYILYVIHMLKVTKICKIACLHVYFP</sequence>
<accession>A0A8C0GK46</accession>
<organism evidence="2 3">
    <name type="scientific">Chelonoidis abingdonii</name>
    <name type="common">Abingdon island giant tortoise</name>
    <name type="synonym">Testudo abingdonii</name>
    <dbReference type="NCBI Taxonomy" id="106734"/>
    <lineage>
        <taxon>Eukaryota</taxon>
        <taxon>Metazoa</taxon>
        <taxon>Chordata</taxon>
        <taxon>Craniata</taxon>
        <taxon>Vertebrata</taxon>
        <taxon>Euteleostomi</taxon>
        <taxon>Archelosauria</taxon>
        <taxon>Testudinata</taxon>
        <taxon>Testudines</taxon>
        <taxon>Cryptodira</taxon>
        <taxon>Durocryptodira</taxon>
        <taxon>Testudinoidea</taxon>
        <taxon>Testudinidae</taxon>
        <taxon>Chelonoidis</taxon>
    </lineage>
</organism>
<keyword evidence="1" id="KW-0732">Signal</keyword>